<gene>
    <name evidence="1" type="ORF">HGP29_25765</name>
</gene>
<sequence length="202" mass="23738">MKTLFVLLLMLVLVIFSCQNEKCRLYDSGHLQKAERDITPEPDLILRLNSMYEIISEEKLNVQLSKERYLANKYNGEFTSETDLIIGRNKINQVIYLEEFIVDRYSDKPFEIIQTYFFDKYGRTFAIEQHMNSVCNHSDAHQTIVRFYNSAFELIDIKYSLLGTEGEVLDKRKCGSDFDETLGISSNYTELLNTYKFVKEKE</sequence>
<proteinExistence type="predicted"/>
<accession>A0A7X8XZ09</accession>
<evidence type="ECO:0000313" key="1">
    <source>
        <dbReference type="EMBL" id="NLR94638.1"/>
    </source>
</evidence>
<dbReference type="Proteomes" id="UP000585050">
    <property type="component" value="Unassembled WGS sequence"/>
</dbReference>
<name>A0A7X8XZ09_9BACT</name>
<reference evidence="1 2" key="1">
    <citation type="submission" date="2020-04" db="EMBL/GenBank/DDBJ databases">
        <title>Flammeovirga sp. SR4, a novel species isolated from seawater.</title>
        <authorList>
            <person name="Wang X."/>
        </authorList>
    </citation>
    <scope>NUCLEOTIDE SEQUENCE [LARGE SCALE GENOMIC DNA]</scope>
    <source>
        <strain evidence="1 2">SR4</strain>
    </source>
</reference>
<protein>
    <recommendedName>
        <fullName evidence="3">Lipoprotein</fullName>
    </recommendedName>
</protein>
<dbReference type="RefSeq" id="WP_168885348.1">
    <property type="nucleotide sequence ID" value="NZ_JABAIL010000013.1"/>
</dbReference>
<dbReference type="EMBL" id="JABAIL010000013">
    <property type="protein sequence ID" value="NLR94638.1"/>
    <property type="molecule type" value="Genomic_DNA"/>
</dbReference>
<evidence type="ECO:0000313" key="2">
    <source>
        <dbReference type="Proteomes" id="UP000585050"/>
    </source>
</evidence>
<organism evidence="1 2">
    <name type="scientific">Flammeovirga agarivorans</name>
    <dbReference type="NCBI Taxonomy" id="2726742"/>
    <lineage>
        <taxon>Bacteria</taxon>
        <taxon>Pseudomonadati</taxon>
        <taxon>Bacteroidota</taxon>
        <taxon>Cytophagia</taxon>
        <taxon>Cytophagales</taxon>
        <taxon>Flammeovirgaceae</taxon>
        <taxon>Flammeovirga</taxon>
    </lineage>
</organism>
<evidence type="ECO:0008006" key="3">
    <source>
        <dbReference type="Google" id="ProtNLM"/>
    </source>
</evidence>
<comment type="caution">
    <text evidence="1">The sequence shown here is derived from an EMBL/GenBank/DDBJ whole genome shotgun (WGS) entry which is preliminary data.</text>
</comment>
<dbReference type="AlphaFoldDB" id="A0A7X8XZ09"/>
<keyword evidence="2" id="KW-1185">Reference proteome</keyword>
<dbReference type="PROSITE" id="PS51257">
    <property type="entry name" value="PROKAR_LIPOPROTEIN"/>
    <property type="match status" value="1"/>
</dbReference>